<evidence type="ECO:0000313" key="1">
    <source>
        <dbReference type="EMBL" id="PZO57305.1"/>
    </source>
</evidence>
<reference evidence="1 2" key="2">
    <citation type="submission" date="2018-06" db="EMBL/GenBank/DDBJ databases">
        <title>Metagenomic assembly of (sub)arctic Cyanobacteria and their associated microbiome from non-axenic cultures.</title>
        <authorList>
            <person name="Baurain D."/>
        </authorList>
    </citation>
    <scope>NUCLEOTIDE SEQUENCE [LARGE SCALE GENOMIC DNA]</scope>
    <source>
        <strain evidence="1">ULC027bin1</strain>
    </source>
</reference>
<sequence length="709" mass="78433">MDQIIGQIIGQTIGQTRDIFSAECPPGQVIGTQSTEGLTRQGADVEKVISIDNEALRIQPLVNPGWGRAGIVYGPYARVPGLALSVFMLNGHNTSEGNSIEETLKGRFFRWLRGSEANSISHRLWHWALSPLHRPSLKQFYRWIRNHKGRFKGGYIKENLAVGWFPDKVPVDPTAAGNSIVIRANGPENGELWTRQGKGLSPAFKGLQNLQTYYVVILRSQGAAYYAASVPKANGLSGFPYMRLVGIDAYSQDNSVYAGLYQSALGQVGFRVDTRVYGLHTEILPELATWYGTAQAADALTGEGGLEDTLAEVGERWRVLQGEFQRTAKGLIAIAQDSVTVLAMPEPAGAIHVLISAQQQPPTCALLWRNQGEDNTWGLFFENDQCQLKLKADGQWSQLAVDSRYGLRPECSNAVQVLDDGSTFSLYLEGALLFDQWFVDTRLQNAAQVGLAVFKAGEANAEAIAFQKLEAHSRHIPIPSALKLGVPWQREGSHLLMSDSFQGNLGDLEPRDLDRRKIELGDSDWRKEIGAGRMVVTGEGSVQVQASAQQPNPGRLAYTVAWPNPEFADLSVDIVPPGTDRQQGEKGRAGLIFWQDPDHYITISHWLDDTYGGASLSSFFHISGFEEIYDAVWTNVDKRILWGKQSRLRVTFDGMNFMAYIDGEPLLYRALSDVYPQVKQLSIQRVGLVANWEWGNDTGSLFSRFVAKA</sequence>
<evidence type="ECO:0000313" key="2">
    <source>
        <dbReference type="Proteomes" id="UP000249794"/>
    </source>
</evidence>
<dbReference type="AlphaFoldDB" id="A0A2W4ZGI3"/>
<comment type="caution">
    <text evidence="1">The sequence shown here is derived from an EMBL/GenBank/DDBJ whole genome shotgun (WGS) entry which is preliminary data.</text>
</comment>
<proteinExistence type="predicted"/>
<gene>
    <name evidence="1" type="ORF">DCF15_07345</name>
</gene>
<name>A0A2W4ZGI3_9CYAN</name>
<dbReference type="EMBL" id="QBMP01000054">
    <property type="protein sequence ID" value="PZO57305.1"/>
    <property type="molecule type" value="Genomic_DNA"/>
</dbReference>
<dbReference type="Proteomes" id="UP000249794">
    <property type="component" value="Unassembled WGS sequence"/>
</dbReference>
<organism evidence="1 2">
    <name type="scientific">Phormidesmis priestleyi</name>
    <dbReference type="NCBI Taxonomy" id="268141"/>
    <lineage>
        <taxon>Bacteria</taxon>
        <taxon>Bacillati</taxon>
        <taxon>Cyanobacteriota</taxon>
        <taxon>Cyanophyceae</taxon>
        <taxon>Leptolyngbyales</taxon>
        <taxon>Leptolyngbyaceae</taxon>
        <taxon>Phormidesmis</taxon>
    </lineage>
</organism>
<accession>A0A2W4ZGI3</accession>
<reference evidence="2" key="1">
    <citation type="submission" date="2018-04" db="EMBL/GenBank/DDBJ databases">
        <authorList>
            <person name="Cornet L."/>
        </authorList>
    </citation>
    <scope>NUCLEOTIDE SEQUENCE [LARGE SCALE GENOMIC DNA]</scope>
</reference>
<protein>
    <submittedName>
        <fullName evidence="1">Nucleotide-binding protein</fullName>
    </submittedName>
</protein>